<keyword evidence="3" id="KW-1185">Reference proteome</keyword>
<feature type="signal peptide" evidence="1">
    <location>
        <begin position="1"/>
        <end position="24"/>
    </location>
</feature>
<sequence>MSKMSWQPLVLTAATLAIAVTAQAAGVNGTLDGDAREWHVVTHSEGSTANFSEIAPGMFSITIQAHREPRYALEGTLSIDFMVMNGQPMDASVMYLPESSMMPHYGTEGETANIQFETLEIEGDTARLKGNVETTLLYLASISEGHDPDDTLDVAVEFDVEAIRAD</sequence>
<dbReference type="RefSeq" id="WP_102588700.1">
    <property type="nucleotide sequence ID" value="NZ_BNAE01000001.1"/>
</dbReference>
<proteinExistence type="predicted"/>
<gene>
    <name evidence="2" type="ORF">C1H70_12645</name>
</gene>
<dbReference type="Proteomes" id="UP000235547">
    <property type="component" value="Unassembled WGS sequence"/>
</dbReference>
<evidence type="ECO:0008006" key="4">
    <source>
        <dbReference type="Google" id="ProtNLM"/>
    </source>
</evidence>
<evidence type="ECO:0000313" key="3">
    <source>
        <dbReference type="Proteomes" id="UP000235547"/>
    </source>
</evidence>
<protein>
    <recommendedName>
        <fullName evidence="4">YceI family protein</fullName>
    </recommendedName>
</protein>
<keyword evidence="1" id="KW-0732">Signal</keyword>
<dbReference type="OrthoDB" id="5783128at2"/>
<name>A0A2N7UFD6_9GAMM</name>
<dbReference type="EMBL" id="PNRG01000029">
    <property type="protein sequence ID" value="PMR79147.1"/>
    <property type="molecule type" value="Genomic_DNA"/>
</dbReference>
<dbReference type="AlphaFoldDB" id="A0A2N7UFD6"/>
<organism evidence="2 3">
    <name type="scientific">Halomonas urumqiensis</name>
    <dbReference type="NCBI Taxonomy" id="1684789"/>
    <lineage>
        <taxon>Bacteria</taxon>
        <taxon>Pseudomonadati</taxon>
        <taxon>Pseudomonadota</taxon>
        <taxon>Gammaproteobacteria</taxon>
        <taxon>Oceanospirillales</taxon>
        <taxon>Halomonadaceae</taxon>
        <taxon>Halomonas</taxon>
    </lineage>
</organism>
<evidence type="ECO:0000256" key="1">
    <source>
        <dbReference type="SAM" id="SignalP"/>
    </source>
</evidence>
<feature type="chain" id="PRO_5014756927" description="YceI family protein" evidence="1">
    <location>
        <begin position="25"/>
        <end position="166"/>
    </location>
</feature>
<accession>A0A2N7UFD6</accession>
<evidence type="ECO:0000313" key="2">
    <source>
        <dbReference type="EMBL" id="PMR79147.1"/>
    </source>
</evidence>
<comment type="caution">
    <text evidence="2">The sequence shown here is derived from an EMBL/GenBank/DDBJ whole genome shotgun (WGS) entry which is preliminary data.</text>
</comment>
<reference evidence="2 3" key="1">
    <citation type="submission" date="2018-01" db="EMBL/GenBank/DDBJ databases">
        <title>Halomonas endophytica sp. nov., isolated from storage liquid in the stems of Populus euphratica.</title>
        <authorList>
            <person name="Chen C."/>
        </authorList>
    </citation>
    <scope>NUCLEOTIDE SEQUENCE [LARGE SCALE GENOMIC DNA]</scope>
    <source>
        <strain evidence="2 3">BZ-SZ-XJ27</strain>
    </source>
</reference>